<dbReference type="AlphaFoldDB" id="A0A0C2IZQ5"/>
<reference evidence="1 2" key="1">
    <citation type="journal article" date="2014" name="Genome Biol. Evol.">
        <title>The genome of the myxosporean Thelohanellus kitauei shows adaptations to nutrient acquisition within its fish host.</title>
        <authorList>
            <person name="Yang Y."/>
            <person name="Xiong J."/>
            <person name="Zhou Z."/>
            <person name="Huo F."/>
            <person name="Miao W."/>
            <person name="Ran C."/>
            <person name="Liu Y."/>
            <person name="Zhang J."/>
            <person name="Feng J."/>
            <person name="Wang M."/>
            <person name="Wang M."/>
            <person name="Wang L."/>
            <person name="Yao B."/>
        </authorList>
    </citation>
    <scope>NUCLEOTIDE SEQUENCE [LARGE SCALE GENOMIC DNA]</scope>
    <source>
        <strain evidence="1">Wuqing</strain>
    </source>
</reference>
<proteinExistence type="predicted"/>
<accession>A0A0C2IZQ5</accession>
<comment type="caution">
    <text evidence="1">The sequence shown here is derived from an EMBL/GenBank/DDBJ whole genome shotgun (WGS) entry which is preliminary data.</text>
</comment>
<name>A0A0C2IZQ5_THEKT</name>
<dbReference type="EMBL" id="JWZT01005020">
    <property type="protein sequence ID" value="KII62292.1"/>
    <property type="molecule type" value="Genomic_DNA"/>
</dbReference>
<evidence type="ECO:0000313" key="2">
    <source>
        <dbReference type="Proteomes" id="UP000031668"/>
    </source>
</evidence>
<evidence type="ECO:0000313" key="1">
    <source>
        <dbReference type="EMBL" id="KII62292.1"/>
    </source>
</evidence>
<dbReference type="PANTHER" id="PTHR45913:SF21">
    <property type="entry name" value="DUF4371 DOMAIN-CONTAINING PROTEIN"/>
    <property type="match status" value="1"/>
</dbReference>
<gene>
    <name evidence="1" type="ORF">RF11_07573</name>
</gene>
<dbReference type="Proteomes" id="UP000031668">
    <property type="component" value="Unassembled WGS sequence"/>
</dbReference>
<organism evidence="1 2">
    <name type="scientific">Thelohanellus kitauei</name>
    <name type="common">Myxosporean</name>
    <dbReference type="NCBI Taxonomy" id="669202"/>
    <lineage>
        <taxon>Eukaryota</taxon>
        <taxon>Metazoa</taxon>
        <taxon>Cnidaria</taxon>
        <taxon>Myxozoa</taxon>
        <taxon>Myxosporea</taxon>
        <taxon>Bivalvulida</taxon>
        <taxon>Platysporina</taxon>
        <taxon>Myxobolidae</taxon>
        <taxon>Thelohanellus</taxon>
    </lineage>
</organism>
<sequence>MFNFNQTALCLICSHSVNVIKKFNCRRYYETKRAEIFENLKGSARNDKITLFKKSVETQQHFFVCIPEDNKCCVRERCIVAHITERCSRPFNEGHFINRCMQIVFSEFCTKKADLF</sequence>
<keyword evidence="2" id="KW-1185">Reference proteome</keyword>
<dbReference type="PANTHER" id="PTHR45913">
    <property type="entry name" value="EPM2A-INTERACTING PROTEIN 1"/>
    <property type="match status" value="1"/>
</dbReference>
<protein>
    <submittedName>
        <fullName evidence="1">Uncharacterized protein</fullName>
    </submittedName>
</protein>
<dbReference type="OrthoDB" id="6431883at2759"/>